<comment type="caution">
    <text evidence="1">The sequence shown here is derived from an EMBL/GenBank/DDBJ whole genome shotgun (WGS) entry which is preliminary data.</text>
</comment>
<proteinExistence type="predicted"/>
<name>A0A108GUK7_9BURK</name>
<dbReference type="AlphaFoldDB" id="A0A108GUK7"/>
<dbReference type="STRING" id="1503054.WT74_08565"/>
<dbReference type="EMBL" id="LPHB01000047">
    <property type="protein sequence ID" value="KWA62102.1"/>
    <property type="molecule type" value="Genomic_DNA"/>
</dbReference>
<evidence type="ECO:0000313" key="1">
    <source>
        <dbReference type="EMBL" id="KWA62102.1"/>
    </source>
</evidence>
<dbReference type="Proteomes" id="UP000068603">
    <property type="component" value="Unassembled WGS sequence"/>
</dbReference>
<reference evidence="1 2" key="1">
    <citation type="submission" date="2015-11" db="EMBL/GenBank/DDBJ databases">
        <title>Expanding the genomic diversity of Burkholderia species for the development of highly accurate diagnostics.</title>
        <authorList>
            <person name="Sahl J."/>
            <person name="Keim P."/>
            <person name="Wagner D."/>
        </authorList>
    </citation>
    <scope>NUCLEOTIDE SEQUENCE [LARGE SCALE GENOMIC DNA]</scope>
    <source>
        <strain evidence="1 2">MSMB1960WGS</strain>
    </source>
</reference>
<evidence type="ECO:0000313" key="2">
    <source>
        <dbReference type="Proteomes" id="UP000068603"/>
    </source>
</evidence>
<accession>A0A108GUK7</accession>
<gene>
    <name evidence="1" type="ORF">WT44_15760</name>
</gene>
<sequence length="100" mass="11361">MTSTRLMIHSIMPERSVNCGFNWWALIFSTMWAYSEGLIVQGGRLFAADAVAGLLLTRDHVAFVILALLLLTVKSVYCARHGNRWVYQHLHHQGYRTVGD</sequence>
<organism evidence="1">
    <name type="scientific">Burkholderia stagnalis</name>
    <dbReference type="NCBI Taxonomy" id="1503054"/>
    <lineage>
        <taxon>Bacteria</taxon>
        <taxon>Pseudomonadati</taxon>
        <taxon>Pseudomonadota</taxon>
        <taxon>Betaproteobacteria</taxon>
        <taxon>Burkholderiales</taxon>
        <taxon>Burkholderiaceae</taxon>
        <taxon>Burkholderia</taxon>
        <taxon>Burkholderia cepacia complex</taxon>
    </lineage>
</organism>
<protein>
    <submittedName>
        <fullName evidence="1">Uncharacterized protein</fullName>
    </submittedName>
</protein>